<comment type="caution">
    <text evidence="1">The sequence shown here is derived from an EMBL/GenBank/DDBJ whole genome shotgun (WGS) entry which is preliminary data.</text>
</comment>
<dbReference type="PANTHER" id="PTHR35218">
    <property type="entry name" value="RNASE H DOMAIN-CONTAINING PROTEIN"/>
    <property type="match status" value="1"/>
</dbReference>
<dbReference type="AlphaFoldDB" id="A0A7J0FUG0"/>
<protein>
    <submittedName>
        <fullName evidence="1">Uncharacterized protein</fullName>
    </submittedName>
</protein>
<dbReference type="InterPro" id="IPR036691">
    <property type="entry name" value="Endo/exonu/phosph_ase_sf"/>
</dbReference>
<name>A0A7J0FUG0_9ERIC</name>
<keyword evidence="2" id="KW-1185">Reference proteome</keyword>
<sequence>MGIMETKLNHHALEGIARTKFVGWRVANNFSHHPNGRILILWKEELVQLNIIETTDQVIHYLETCKISNVSFYISYVYAFNTAVGRRPLWHNLRRFNSLFQNSWILLGDFNNVLNNDERINGMPVTMYETREFKDCCYDLGLSNLRSSRMFHTWSNNKTWCKLDKAMGGSPFKFFNMWTRHKEFQDIVSNTWGMHVVGSVMFKLCKKLKSLKEPLKSLNKQHFSHISAMVRVAEEELAHAQQQLHDNTTDTLLQSRVHELRALKLAEAEASYCSQLAKAKYLKNCDRGSKFFHDLIKRLKISLSKSSFFSAGINPTDTEIIKRTTGFTQGIFPFKYLGIPVAASRLSGIAMPVSSPPLKNSVNHHYAVFQVWGLSEITSLCKSSSVPDIPQDRCRSLSLDQPSTRLIH</sequence>
<gene>
    <name evidence="1" type="ORF">Acr_15g0009470</name>
</gene>
<dbReference type="EMBL" id="BJWL01000015">
    <property type="protein sequence ID" value="GFZ02339.1"/>
    <property type="molecule type" value="Genomic_DNA"/>
</dbReference>
<dbReference type="Proteomes" id="UP000585474">
    <property type="component" value="Unassembled WGS sequence"/>
</dbReference>
<dbReference type="OrthoDB" id="1932741at2759"/>
<dbReference type="SUPFAM" id="SSF56219">
    <property type="entry name" value="DNase I-like"/>
    <property type="match status" value="1"/>
</dbReference>
<dbReference type="Gene3D" id="3.60.10.10">
    <property type="entry name" value="Endonuclease/exonuclease/phosphatase"/>
    <property type="match status" value="1"/>
</dbReference>
<evidence type="ECO:0000313" key="1">
    <source>
        <dbReference type="EMBL" id="GFZ02339.1"/>
    </source>
</evidence>
<proteinExistence type="predicted"/>
<evidence type="ECO:0000313" key="2">
    <source>
        <dbReference type="Proteomes" id="UP000585474"/>
    </source>
</evidence>
<accession>A0A7J0FUG0</accession>
<dbReference type="PANTHER" id="PTHR35218:SF8">
    <property type="entry name" value="ENDONUCLEASE_EXONUCLEASE_PHOSPHATASE"/>
    <property type="match status" value="1"/>
</dbReference>
<organism evidence="1 2">
    <name type="scientific">Actinidia rufa</name>
    <dbReference type="NCBI Taxonomy" id="165716"/>
    <lineage>
        <taxon>Eukaryota</taxon>
        <taxon>Viridiplantae</taxon>
        <taxon>Streptophyta</taxon>
        <taxon>Embryophyta</taxon>
        <taxon>Tracheophyta</taxon>
        <taxon>Spermatophyta</taxon>
        <taxon>Magnoliopsida</taxon>
        <taxon>eudicotyledons</taxon>
        <taxon>Gunneridae</taxon>
        <taxon>Pentapetalae</taxon>
        <taxon>asterids</taxon>
        <taxon>Ericales</taxon>
        <taxon>Actinidiaceae</taxon>
        <taxon>Actinidia</taxon>
    </lineage>
</organism>
<reference evidence="1 2" key="1">
    <citation type="submission" date="2019-07" db="EMBL/GenBank/DDBJ databases">
        <title>De Novo Assembly of kiwifruit Actinidia rufa.</title>
        <authorList>
            <person name="Sugita-Konishi S."/>
            <person name="Sato K."/>
            <person name="Mori E."/>
            <person name="Abe Y."/>
            <person name="Kisaki G."/>
            <person name="Hamano K."/>
            <person name="Suezawa K."/>
            <person name="Otani M."/>
            <person name="Fukuda T."/>
            <person name="Manabe T."/>
            <person name="Gomi K."/>
            <person name="Tabuchi M."/>
            <person name="Akimitsu K."/>
            <person name="Kataoka I."/>
        </authorList>
    </citation>
    <scope>NUCLEOTIDE SEQUENCE [LARGE SCALE GENOMIC DNA]</scope>
    <source>
        <strain evidence="2">cv. Fuchu</strain>
    </source>
</reference>